<proteinExistence type="predicted"/>
<dbReference type="AlphaFoldDB" id="A0A174NWU9"/>
<reference evidence="1 2" key="1">
    <citation type="submission" date="2015-09" db="EMBL/GenBank/DDBJ databases">
        <authorList>
            <consortium name="Pathogen Informatics"/>
        </authorList>
    </citation>
    <scope>NUCLEOTIDE SEQUENCE [LARGE SCALE GENOMIC DNA]</scope>
    <source>
        <strain evidence="1 2">2789STDY5834842</strain>
    </source>
</reference>
<organism evidence="1 2">
    <name type="scientific">Phocaeicola vulgatus</name>
    <name type="common">Bacteroides vulgatus</name>
    <dbReference type="NCBI Taxonomy" id="821"/>
    <lineage>
        <taxon>Bacteria</taxon>
        <taxon>Pseudomonadati</taxon>
        <taxon>Bacteroidota</taxon>
        <taxon>Bacteroidia</taxon>
        <taxon>Bacteroidales</taxon>
        <taxon>Bacteroidaceae</taxon>
        <taxon>Phocaeicola</taxon>
    </lineage>
</organism>
<evidence type="ECO:0000313" key="2">
    <source>
        <dbReference type="Proteomes" id="UP000095333"/>
    </source>
</evidence>
<gene>
    <name evidence="1" type="ORF">ERS852457_04222</name>
</gene>
<dbReference type="EMBL" id="CYZI01000062">
    <property type="protein sequence ID" value="CUP50465.1"/>
    <property type="molecule type" value="Genomic_DNA"/>
</dbReference>
<protein>
    <submittedName>
        <fullName evidence="1">Uncharacterized protein</fullName>
    </submittedName>
</protein>
<dbReference type="Proteomes" id="UP000095333">
    <property type="component" value="Unassembled WGS sequence"/>
</dbReference>
<sequence>MRMEIHQFHFMVEMFIVRFVKRKIQDAHHIDGLQLIIPRAALALLADGERGVVQATVLKKLLLAALHLHQELLSLLVLAIHIEYSTTIIFLRTQMLHIQIGDILHRLLTKQQRIEETEEQFLVHYSTQKQLEAEIGIGIHVFVLYASCSHGAVF</sequence>
<name>A0A174NWU9_PHOVU</name>
<evidence type="ECO:0000313" key="1">
    <source>
        <dbReference type="EMBL" id="CUP50465.1"/>
    </source>
</evidence>
<accession>A0A174NWU9</accession>